<accession>A0ABD2NT94</accession>
<name>A0ABD2NT94_9CUCU</name>
<proteinExistence type="predicted"/>
<dbReference type="EMBL" id="JABFTP020000144">
    <property type="protein sequence ID" value="KAL3281839.1"/>
    <property type="molecule type" value="Genomic_DNA"/>
</dbReference>
<evidence type="ECO:0000313" key="1">
    <source>
        <dbReference type="EMBL" id="KAL3281839.1"/>
    </source>
</evidence>
<protein>
    <submittedName>
        <fullName evidence="1">Uncharacterized protein</fullName>
    </submittedName>
</protein>
<evidence type="ECO:0000313" key="2">
    <source>
        <dbReference type="Proteomes" id="UP001516400"/>
    </source>
</evidence>
<gene>
    <name evidence="1" type="ORF">HHI36_005042</name>
</gene>
<dbReference type="AlphaFoldDB" id="A0ABD2NT94"/>
<keyword evidence="2" id="KW-1185">Reference proteome</keyword>
<reference evidence="1 2" key="1">
    <citation type="journal article" date="2021" name="BMC Biol.">
        <title>Horizontally acquired antibacterial genes associated with adaptive radiation of ladybird beetles.</title>
        <authorList>
            <person name="Li H.S."/>
            <person name="Tang X.F."/>
            <person name="Huang Y.H."/>
            <person name="Xu Z.Y."/>
            <person name="Chen M.L."/>
            <person name="Du X.Y."/>
            <person name="Qiu B.Y."/>
            <person name="Chen P.T."/>
            <person name="Zhang W."/>
            <person name="Slipinski A."/>
            <person name="Escalona H.E."/>
            <person name="Waterhouse R.M."/>
            <person name="Zwick A."/>
            <person name="Pang H."/>
        </authorList>
    </citation>
    <scope>NUCLEOTIDE SEQUENCE [LARGE SCALE GENOMIC DNA]</scope>
    <source>
        <strain evidence="1">SYSU2018</strain>
    </source>
</reference>
<dbReference type="Proteomes" id="UP001516400">
    <property type="component" value="Unassembled WGS sequence"/>
</dbReference>
<organism evidence="1 2">
    <name type="scientific">Cryptolaemus montrouzieri</name>
    <dbReference type="NCBI Taxonomy" id="559131"/>
    <lineage>
        <taxon>Eukaryota</taxon>
        <taxon>Metazoa</taxon>
        <taxon>Ecdysozoa</taxon>
        <taxon>Arthropoda</taxon>
        <taxon>Hexapoda</taxon>
        <taxon>Insecta</taxon>
        <taxon>Pterygota</taxon>
        <taxon>Neoptera</taxon>
        <taxon>Endopterygota</taxon>
        <taxon>Coleoptera</taxon>
        <taxon>Polyphaga</taxon>
        <taxon>Cucujiformia</taxon>
        <taxon>Coccinelloidea</taxon>
        <taxon>Coccinellidae</taxon>
        <taxon>Scymninae</taxon>
        <taxon>Scymnini</taxon>
        <taxon>Cryptolaemus</taxon>
    </lineage>
</organism>
<comment type="caution">
    <text evidence="1">The sequence shown here is derived from an EMBL/GenBank/DDBJ whole genome shotgun (WGS) entry which is preliminary data.</text>
</comment>
<sequence>MTRYRIYQQRSLLDLILTSDFNILTPPAQLASIGKSDDVFLTCELQLNMEAPNTILKTSIKTDFQVNERLEDVDWLEILSDKSVNDCWEAFVRVVNDIVLSNSRKFFFKQNPKNILKTLVR</sequence>